<evidence type="ECO:0000259" key="1">
    <source>
        <dbReference type="Pfam" id="PF01890"/>
    </source>
</evidence>
<dbReference type="AlphaFoldDB" id="A0A4U8QCZ8"/>
<reference evidence="4 5" key="1">
    <citation type="journal article" date="2019" name="Anaerobe">
        <title>Detection of Robinsoniella peoriensis in multiple bone samples of a trauma patient.</title>
        <authorList>
            <person name="Schrottner P."/>
            <person name="Hartwich K."/>
            <person name="Bunk B."/>
            <person name="Schober I."/>
            <person name="Helbig S."/>
            <person name="Rudolph W.W."/>
            <person name="Gunzer F."/>
        </authorList>
    </citation>
    <scope>NUCLEOTIDE SEQUENCE [LARGE SCALE GENOMIC DNA]</scope>
    <source>
        <strain evidence="4 5">DSM 106044</strain>
    </source>
</reference>
<dbReference type="Pfam" id="PF11760">
    <property type="entry name" value="CbiG_N"/>
    <property type="match status" value="1"/>
</dbReference>
<feature type="domain" description="Cobalamin biosynthesis central region" evidence="3">
    <location>
        <begin position="139"/>
        <end position="221"/>
    </location>
</feature>
<dbReference type="Pfam" id="PF11761">
    <property type="entry name" value="CbiG_mid"/>
    <property type="match status" value="1"/>
</dbReference>
<accession>A0A4U8QCZ8</accession>
<evidence type="ECO:0000259" key="2">
    <source>
        <dbReference type="Pfam" id="PF11760"/>
    </source>
</evidence>
<dbReference type="PANTHER" id="PTHR37477">
    <property type="entry name" value="COBALT-PRECORRIN-5A HYDROLASE"/>
    <property type="match status" value="1"/>
</dbReference>
<dbReference type="SUPFAM" id="SSF159664">
    <property type="entry name" value="CobE/GbiG C-terminal domain-like"/>
    <property type="match status" value="1"/>
</dbReference>
<dbReference type="EMBL" id="QGQD01000001">
    <property type="protein sequence ID" value="TLD02992.1"/>
    <property type="molecule type" value="Genomic_DNA"/>
</dbReference>
<dbReference type="Proteomes" id="UP000306509">
    <property type="component" value="Unassembled WGS sequence"/>
</dbReference>
<evidence type="ECO:0000259" key="3">
    <source>
        <dbReference type="Pfam" id="PF11761"/>
    </source>
</evidence>
<feature type="domain" description="Cobalamin synthesis G N-terminal" evidence="2">
    <location>
        <begin position="54"/>
        <end position="134"/>
    </location>
</feature>
<dbReference type="Gene3D" id="3.30.420.180">
    <property type="entry name" value="CobE/GbiG C-terminal domain"/>
    <property type="match status" value="1"/>
</dbReference>
<dbReference type="Gene3D" id="3.40.50.11220">
    <property type="match status" value="1"/>
</dbReference>
<dbReference type="Pfam" id="PF01890">
    <property type="entry name" value="CbiG_C"/>
    <property type="match status" value="1"/>
</dbReference>
<organism evidence="4 5">
    <name type="scientific">Robinsoniella peoriensis</name>
    <dbReference type="NCBI Taxonomy" id="180332"/>
    <lineage>
        <taxon>Bacteria</taxon>
        <taxon>Bacillati</taxon>
        <taxon>Bacillota</taxon>
        <taxon>Clostridia</taxon>
        <taxon>Lachnospirales</taxon>
        <taxon>Lachnospiraceae</taxon>
        <taxon>Robinsoniella</taxon>
    </lineage>
</organism>
<gene>
    <name evidence="4" type="ORF">DSM106044_00015</name>
</gene>
<feature type="domain" description="CobE/GbiG C-terminal" evidence="1">
    <location>
        <begin position="225"/>
        <end position="342"/>
    </location>
</feature>
<evidence type="ECO:0000313" key="4">
    <source>
        <dbReference type="EMBL" id="TLD02992.1"/>
    </source>
</evidence>
<dbReference type="STRING" id="180332.GCA_000797495_02544"/>
<dbReference type="InterPro" id="IPR036518">
    <property type="entry name" value="CobE/GbiG_C_sf"/>
</dbReference>
<dbReference type="InterPro" id="IPR002750">
    <property type="entry name" value="CobE/GbiG_C"/>
</dbReference>
<dbReference type="PANTHER" id="PTHR37477:SF1">
    <property type="entry name" value="COBALT-PRECORRIN-5A HYDROLASE"/>
    <property type="match status" value="1"/>
</dbReference>
<dbReference type="GO" id="GO:0009236">
    <property type="term" value="P:cobalamin biosynthetic process"/>
    <property type="evidence" value="ECO:0007669"/>
    <property type="project" value="InterPro"/>
</dbReference>
<dbReference type="InterPro" id="IPR021744">
    <property type="entry name" value="CbiG_N"/>
</dbReference>
<sequence>MKLAMISFTQRGSRLCRNLSEALAMQGYCCEAFAIKKYAGAHQLMPLTKPLQEWTGEMFASCDAICFIGASGIAVRSIAPFVRDKTKDPAVVVMDEKGIFAISLLSGHLGGANDLVGVLANLTGAIPVITTATDVNGRFAVDVFAKKNRLYIENMTYAKEISADVLDEKPVGFYSDFPVLDQIPDEIIPVTKEQVFEGTNGISVSLHTENQPFKQTLHLIPKIVTIGIGCRRGTDESEIEKAVLDSLSEAGVSIHGIEQIASIDLKAEEPGILGFCEKYNIPFITYSKDELLKAEGVFTESEFVKEITGVSNVCERSAQLGSLGGRLIQKKKAAHGITTAIALREWSVEFE</sequence>
<dbReference type="InterPro" id="IPR021745">
    <property type="entry name" value="CbiG_mid"/>
</dbReference>
<dbReference type="InterPro" id="IPR052553">
    <property type="entry name" value="CbiG_hydrolase"/>
</dbReference>
<dbReference type="RefSeq" id="WP_138001437.1">
    <property type="nucleotide sequence ID" value="NZ_CAUSDN010000153.1"/>
</dbReference>
<dbReference type="InterPro" id="IPR038029">
    <property type="entry name" value="GbiG_N_sf"/>
</dbReference>
<evidence type="ECO:0000313" key="5">
    <source>
        <dbReference type="Proteomes" id="UP000306509"/>
    </source>
</evidence>
<comment type="caution">
    <text evidence="4">The sequence shown here is derived from an EMBL/GenBank/DDBJ whole genome shotgun (WGS) entry which is preliminary data.</text>
</comment>
<proteinExistence type="predicted"/>
<keyword evidence="5" id="KW-1185">Reference proteome</keyword>
<dbReference type="SUPFAM" id="SSF159672">
    <property type="entry name" value="CbiG N-terminal domain-like"/>
    <property type="match status" value="1"/>
</dbReference>
<name>A0A4U8QCZ8_9FIRM</name>
<protein>
    <submittedName>
        <fullName evidence="4">Cobalamin biosynthesis protein CbiG</fullName>
    </submittedName>
</protein>